<keyword evidence="2" id="KW-1185">Reference proteome</keyword>
<gene>
    <name evidence="1" type="ORF">HUJ06_027003</name>
</gene>
<proteinExistence type="predicted"/>
<evidence type="ECO:0000313" key="2">
    <source>
        <dbReference type="Proteomes" id="UP000607653"/>
    </source>
</evidence>
<sequence length="89" mass="10316">MIFCLDSFDECVEGTLELCETGRTDEEGETEECTEIGNMTRFGRVFKPENLRGSGDKEKVGEDREAFHKALKKSEYNLMEQLGRHRFLF</sequence>
<dbReference type="EMBL" id="DUZY01000001">
    <property type="protein sequence ID" value="DAD25539.1"/>
    <property type="molecule type" value="Genomic_DNA"/>
</dbReference>
<dbReference type="Proteomes" id="UP000607653">
    <property type="component" value="Unassembled WGS sequence"/>
</dbReference>
<comment type="caution">
    <text evidence="1">The sequence shown here is derived from an EMBL/GenBank/DDBJ whole genome shotgun (WGS) entry which is preliminary data.</text>
</comment>
<accession>A0A822Y2K3</accession>
<dbReference type="AlphaFoldDB" id="A0A822Y2K3"/>
<evidence type="ECO:0000313" key="1">
    <source>
        <dbReference type="EMBL" id="DAD25539.1"/>
    </source>
</evidence>
<protein>
    <submittedName>
        <fullName evidence="1">Uncharacterized protein</fullName>
    </submittedName>
</protein>
<organism evidence="1 2">
    <name type="scientific">Nelumbo nucifera</name>
    <name type="common">Sacred lotus</name>
    <dbReference type="NCBI Taxonomy" id="4432"/>
    <lineage>
        <taxon>Eukaryota</taxon>
        <taxon>Viridiplantae</taxon>
        <taxon>Streptophyta</taxon>
        <taxon>Embryophyta</taxon>
        <taxon>Tracheophyta</taxon>
        <taxon>Spermatophyta</taxon>
        <taxon>Magnoliopsida</taxon>
        <taxon>Proteales</taxon>
        <taxon>Nelumbonaceae</taxon>
        <taxon>Nelumbo</taxon>
    </lineage>
</organism>
<name>A0A822Y2K3_NELNU</name>
<reference evidence="1 2" key="1">
    <citation type="journal article" date="2020" name="Mol. Biol. Evol.">
        <title>Distinct Expression and Methylation Patterns for Genes with Different Fates following a Single Whole-Genome Duplication in Flowering Plants.</title>
        <authorList>
            <person name="Shi T."/>
            <person name="Rahmani R.S."/>
            <person name="Gugger P.F."/>
            <person name="Wang M."/>
            <person name="Li H."/>
            <person name="Zhang Y."/>
            <person name="Li Z."/>
            <person name="Wang Q."/>
            <person name="Van de Peer Y."/>
            <person name="Marchal K."/>
            <person name="Chen J."/>
        </authorList>
    </citation>
    <scope>NUCLEOTIDE SEQUENCE [LARGE SCALE GENOMIC DNA]</scope>
    <source>
        <tissue evidence="1">Leaf</tissue>
    </source>
</reference>